<dbReference type="EMBL" id="GEDC01025448">
    <property type="protein sequence ID" value="JAS11850.1"/>
    <property type="molecule type" value="Transcribed_RNA"/>
</dbReference>
<sequence>MSVGILGGGLGGLSAAYYLARSTKCKSIIFESSDSVGGWIKSINDTDLNVLFEKGPRTIRPKGLQGFNTLCLIEELNLADKVIPIRRNHPTAKNRMIYVNKKIHSLPSSFYSLLKTSSPFSKPLILAIFKDLLSPKQMHSDESIYNFVERRLGKDIADFAISPMICGICAGNAKEISVKFLMESLFEAEQKHGSIVKGLLNNFIFQSEEYPSYIKKSSFYKRVNSEKWSVWYLEGGFQKLTDALNERVQNLGVNISLNSSCTKLEFRNKQIICHIGNNEFLFNHLLSSISAKKLAPLLSDQHPFLSQELDKIPMVSVAVVNVAYKGKHLKDNAFGLLVPPSEKLSLLGIVFDSCNFSYTDRTVLTVMMGGRWFNEYFSHDITENEISSKALEHIANILGIKQHADKIHVSILKDCIPQYIVGHHDRIDSILKYINTNKLPLSLIGSCFGGISLNDVIMTSKNSVENMF</sequence>
<dbReference type="SUPFAM" id="SSF54373">
    <property type="entry name" value="FAD-linked reductases, C-terminal domain"/>
    <property type="match status" value="1"/>
</dbReference>
<keyword evidence="7 11" id="KW-0560">Oxidoreductase</keyword>
<dbReference type="GO" id="GO:0005743">
    <property type="term" value="C:mitochondrial inner membrane"/>
    <property type="evidence" value="ECO:0007669"/>
    <property type="project" value="UniProtKB-SubCell"/>
</dbReference>
<dbReference type="InterPro" id="IPR036188">
    <property type="entry name" value="FAD/NAD-bd_sf"/>
</dbReference>
<accession>A0A1B6CEV5</accession>
<proteinExistence type="inferred from homology"/>
<evidence type="ECO:0000256" key="4">
    <source>
        <dbReference type="ARBA" id="ARBA00012867"/>
    </source>
</evidence>
<dbReference type="FunFam" id="3.50.50.60:FF:000193">
    <property type="entry name" value="Protoporphyrinogen oxidase"/>
    <property type="match status" value="1"/>
</dbReference>
<protein>
    <recommendedName>
        <fullName evidence="4 11">Protoporphyrinogen oxidase</fullName>
        <ecNumber evidence="4 11">1.3.3.4</ecNumber>
    </recommendedName>
</protein>
<dbReference type="SUPFAM" id="SSF51905">
    <property type="entry name" value="FAD/NAD(P)-binding domain"/>
    <property type="match status" value="1"/>
</dbReference>
<gene>
    <name evidence="13" type="ORF">g.34652</name>
    <name evidence="14" type="ORF">g.34655</name>
</gene>
<evidence type="ECO:0000313" key="13">
    <source>
        <dbReference type="EMBL" id="JAS11850.1"/>
    </source>
</evidence>
<dbReference type="AlphaFoldDB" id="A0A1B6CEV5"/>
<evidence type="ECO:0000256" key="5">
    <source>
        <dbReference type="ARBA" id="ARBA00022630"/>
    </source>
</evidence>
<evidence type="ECO:0000256" key="1">
    <source>
        <dbReference type="ARBA" id="ARBA00002600"/>
    </source>
</evidence>
<dbReference type="GO" id="GO:0006782">
    <property type="term" value="P:protoporphyrinogen IX biosynthetic process"/>
    <property type="evidence" value="ECO:0007669"/>
    <property type="project" value="UniProtKB-UniRule"/>
</dbReference>
<keyword evidence="8 11" id="KW-0350">Heme biosynthesis</keyword>
<dbReference type="EMBL" id="GEDC01014916">
    <property type="protein sequence ID" value="JAS22382.1"/>
    <property type="molecule type" value="Transcribed_RNA"/>
</dbReference>
<dbReference type="Gene3D" id="3.50.50.60">
    <property type="entry name" value="FAD/NAD(P)-binding domain"/>
    <property type="match status" value="1"/>
</dbReference>
<feature type="domain" description="Amine oxidase" evidence="12">
    <location>
        <begin position="10"/>
        <end position="428"/>
    </location>
</feature>
<evidence type="ECO:0000256" key="9">
    <source>
        <dbReference type="ARBA" id="ARBA00023244"/>
    </source>
</evidence>
<comment type="function">
    <text evidence="1 11">Catalyzes the 6-electron oxidation of protoporphyrinogen-IX to form protoporphyrin-IX.</text>
</comment>
<dbReference type="GO" id="GO:0004729">
    <property type="term" value="F:oxygen-dependent protoporphyrinogen oxidase activity"/>
    <property type="evidence" value="ECO:0007669"/>
    <property type="project" value="UniProtKB-UniRule"/>
</dbReference>
<comment type="cofactor">
    <cofactor evidence="11">
        <name>FAD</name>
        <dbReference type="ChEBI" id="CHEBI:57692"/>
    </cofactor>
    <text evidence="11">Binds 1 FAD per subunit.</text>
</comment>
<dbReference type="PANTHER" id="PTHR42923:SF3">
    <property type="entry name" value="PROTOPORPHYRINOGEN OXIDASE"/>
    <property type="match status" value="1"/>
</dbReference>
<dbReference type="NCBIfam" id="TIGR00562">
    <property type="entry name" value="proto_IX_ox"/>
    <property type="match status" value="1"/>
</dbReference>
<evidence type="ECO:0000256" key="6">
    <source>
        <dbReference type="ARBA" id="ARBA00022827"/>
    </source>
</evidence>
<keyword evidence="9 11" id="KW-0627">Porphyrin biosynthesis</keyword>
<evidence type="ECO:0000256" key="10">
    <source>
        <dbReference type="ARBA" id="ARBA00047554"/>
    </source>
</evidence>
<comment type="subcellular location">
    <subcellularLocation>
        <location evidence="11">Mitochondrion inner membrane</location>
    </subcellularLocation>
</comment>
<evidence type="ECO:0000313" key="14">
    <source>
        <dbReference type="EMBL" id="JAS22382.1"/>
    </source>
</evidence>
<organism evidence="13">
    <name type="scientific">Clastoptera arizonana</name>
    <name type="common">Arizona spittle bug</name>
    <dbReference type="NCBI Taxonomy" id="38151"/>
    <lineage>
        <taxon>Eukaryota</taxon>
        <taxon>Metazoa</taxon>
        <taxon>Ecdysozoa</taxon>
        <taxon>Arthropoda</taxon>
        <taxon>Hexapoda</taxon>
        <taxon>Insecta</taxon>
        <taxon>Pterygota</taxon>
        <taxon>Neoptera</taxon>
        <taxon>Paraneoptera</taxon>
        <taxon>Hemiptera</taxon>
        <taxon>Auchenorrhyncha</taxon>
        <taxon>Cercopoidea</taxon>
        <taxon>Clastopteridae</taxon>
        <taxon>Clastoptera</taxon>
    </lineage>
</organism>
<evidence type="ECO:0000259" key="12">
    <source>
        <dbReference type="Pfam" id="PF01593"/>
    </source>
</evidence>
<evidence type="ECO:0000256" key="7">
    <source>
        <dbReference type="ARBA" id="ARBA00023002"/>
    </source>
</evidence>
<dbReference type="UniPathway" id="UPA00251">
    <property type="reaction ID" value="UER00324"/>
</dbReference>
<evidence type="ECO:0000256" key="3">
    <source>
        <dbReference type="ARBA" id="ARBA00010551"/>
    </source>
</evidence>
<dbReference type="InterPro" id="IPR050464">
    <property type="entry name" value="Zeta_carotene_desat/Oxidored"/>
</dbReference>
<evidence type="ECO:0000256" key="11">
    <source>
        <dbReference type="RuleBase" id="RU367069"/>
    </source>
</evidence>
<name>A0A1B6CEV5_9HEMI</name>
<comment type="catalytic activity">
    <reaction evidence="10 11">
        <text>protoporphyrinogen IX + 3 O2 = protoporphyrin IX + 3 H2O2</text>
        <dbReference type="Rhea" id="RHEA:25576"/>
        <dbReference type="ChEBI" id="CHEBI:15379"/>
        <dbReference type="ChEBI" id="CHEBI:16240"/>
        <dbReference type="ChEBI" id="CHEBI:57306"/>
        <dbReference type="ChEBI" id="CHEBI:57307"/>
        <dbReference type="EC" id="1.3.3.4"/>
    </reaction>
</comment>
<comment type="similarity">
    <text evidence="3 11">Belongs to the protoporphyrinogen/coproporphyrinogen oxidase family. Protoporphyrinogen oxidase subfamily.</text>
</comment>
<dbReference type="InterPro" id="IPR004572">
    <property type="entry name" value="Protoporphyrinogen_oxidase"/>
</dbReference>
<evidence type="ECO:0000256" key="2">
    <source>
        <dbReference type="ARBA" id="ARBA00005073"/>
    </source>
</evidence>
<dbReference type="EC" id="1.3.3.4" evidence="4 11"/>
<evidence type="ECO:0000256" key="8">
    <source>
        <dbReference type="ARBA" id="ARBA00023133"/>
    </source>
</evidence>
<dbReference type="Pfam" id="PF01593">
    <property type="entry name" value="Amino_oxidase"/>
    <property type="match status" value="1"/>
</dbReference>
<dbReference type="PANTHER" id="PTHR42923">
    <property type="entry name" value="PROTOPORPHYRINOGEN OXIDASE"/>
    <property type="match status" value="1"/>
</dbReference>
<dbReference type="InterPro" id="IPR002937">
    <property type="entry name" value="Amino_oxidase"/>
</dbReference>
<comment type="pathway">
    <text evidence="2 11">Porphyrin-containing compound metabolism; protoporphyrin-IX biosynthesis; protoporphyrin-IX from protoporphyrinogen-IX: step 1/1.</text>
</comment>
<reference evidence="13" key="1">
    <citation type="submission" date="2015-12" db="EMBL/GenBank/DDBJ databases">
        <title>De novo transcriptome assembly of four potential Pierce s Disease insect vectors from Arizona vineyards.</title>
        <authorList>
            <person name="Tassone E.E."/>
        </authorList>
    </citation>
    <scope>NUCLEOTIDE SEQUENCE</scope>
</reference>
<keyword evidence="5 11" id="KW-0285">Flavoprotein</keyword>
<keyword evidence="6 11" id="KW-0274">FAD</keyword>